<dbReference type="Gene3D" id="3.30.470.30">
    <property type="entry name" value="DNA ligase/mRNA capping enzyme"/>
    <property type="match status" value="1"/>
</dbReference>
<organism evidence="1 2">
    <name type="scientific">Pseudorhizobium tarimense</name>
    <dbReference type="NCBI Taxonomy" id="1079109"/>
    <lineage>
        <taxon>Bacteria</taxon>
        <taxon>Pseudomonadati</taxon>
        <taxon>Pseudomonadota</taxon>
        <taxon>Alphaproteobacteria</taxon>
        <taxon>Hyphomicrobiales</taxon>
        <taxon>Rhizobiaceae</taxon>
        <taxon>Rhizobium/Agrobacterium group</taxon>
        <taxon>Pseudorhizobium</taxon>
    </lineage>
</organism>
<keyword evidence="1" id="KW-0436">Ligase</keyword>
<keyword evidence="2" id="KW-1185">Reference proteome</keyword>
<dbReference type="GO" id="GO:0016874">
    <property type="term" value="F:ligase activity"/>
    <property type="evidence" value="ECO:0007669"/>
    <property type="project" value="UniProtKB-KW"/>
</dbReference>
<comment type="caution">
    <text evidence="1">The sequence shown here is derived from an EMBL/GenBank/DDBJ whole genome shotgun (WGS) entry which is preliminary data.</text>
</comment>
<gene>
    <name evidence="1" type="ORF">ABID21_003635</name>
</gene>
<proteinExistence type="predicted"/>
<dbReference type="SUPFAM" id="SSF56091">
    <property type="entry name" value="DNA ligase/mRNA capping enzyme, catalytic domain"/>
    <property type="match status" value="1"/>
</dbReference>
<name>A0ABV2HAC7_9HYPH</name>
<evidence type="ECO:0000313" key="2">
    <source>
        <dbReference type="Proteomes" id="UP001549031"/>
    </source>
</evidence>
<sequence length="63" mass="6936">MEYSARRHLLEDLLADNQGGIRLSEEFDEDPDEMLRHACAHELEGIIANTETVPTALDGPATG</sequence>
<protein>
    <submittedName>
        <fullName evidence="1">ATP-dependent DNA ligase</fullName>
    </submittedName>
</protein>
<dbReference type="Proteomes" id="UP001549031">
    <property type="component" value="Unassembled WGS sequence"/>
</dbReference>
<dbReference type="Gene3D" id="3.30.1490.70">
    <property type="match status" value="1"/>
</dbReference>
<reference evidence="1 2" key="1">
    <citation type="submission" date="2024-06" db="EMBL/GenBank/DDBJ databases">
        <title>Genomic Encyclopedia of Type Strains, Phase IV (KMG-IV): sequencing the most valuable type-strain genomes for metagenomic binning, comparative biology and taxonomic classification.</title>
        <authorList>
            <person name="Goeker M."/>
        </authorList>
    </citation>
    <scope>NUCLEOTIDE SEQUENCE [LARGE SCALE GENOMIC DNA]</scope>
    <source>
        <strain evidence="1 2">DSM 105042</strain>
    </source>
</reference>
<accession>A0ABV2HAC7</accession>
<dbReference type="EMBL" id="JBEPLJ010000014">
    <property type="protein sequence ID" value="MET3587510.1"/>
    <property type="molecule type" value="Genomic_DNA"/>
</dbReference>
<evidence type="ECO:0000313" key="1">
    <source>
        <dbReference type="EMBL" id="MET3587510.1"/>
    </source>
</evidence>